<protein>
    <submittedName>
        <fullName evidence="1">Uncharacterized protein</fullName>
    </submittedName>
</protein>
<comment type="caution">
    <text evidence="1">The sequence shown here is derived from an EMBL/GenBank/DDBJ whole genome shotgun (WGS) entry which is preliminary data.</text>
</comment>
<accession>A0A7X1FRJ3</accession>
<reference evidence="1 2" key="1">
    <citation type="submission" date="2020-08" db="EMBL/GenBank/DDBJ databases">
        <title>The genome sequence of type strain Novosphingobium flavum NBRC 111647.</title>
        <authorList>
            <person name="Liu Y."/>
        </authorList>
    </citation>
    <scope>NUCLEOTIDE SEQUENCE [LARGE SCALE GENOMIC DNA]</scope>
    <source>
        <strain evidence="1 2">NBRC 111647</strain>
    </source>
</reference>
<dbReference type="EMBL" id="JACLAW010000006">
    <property type="protein sequence ID" value="MBC2665646.1"/>
    <property type="molecule type" value="Genomic_DNA"/>
</dbReference>
<keyword evidence="2" id="KW-1185">Reference proteome</keyword>
<sequence>MKVRVFVPGVAEAADGPCYGGTDHQFPALPSLGQTLRFTDERKGDFTVIDVGFVQEGDAFVAAVWLEADAARRASYAEPVVVIEAADRHSERDLNHDVPPDSMPTY</sequence>
<gene>
    <name evidence="1" type="ORF">H7F51_08925</name>
</gene>
<dbReference type="AlphaFoldDB" id="A0A7X1FRJ3"/>
<dbReference type="RefSeq" id="WP_185663913.1">
    <property type="nucleotide sequence ID" value="NZ_JACLAW010000006.1"/>
</dbReference>
<organism evidence="1 2">
    <name type="scientific">Novosphingobium flavum</name>
    <dbReference type="NCBI Taxonomy" id="1778672"/>
    <lineage>
        <taxon>Bacteria</taxon>
        <taxon>Pseudomonadati</taxon>
        <taxon>Pseudomonadota</taxon>
        <taxon>Alphaproteobacteria</taxon>
        <taxon>Sphingomonadales</taxon>
        <taxon>Sphingomonadaceae</taxon>
        <taxon>Novosphingobium</taxon>
    </lineage>
</organism>
<evidence type="ECO:0000313" key="2">
    <source>
        <dbReference type="Proteomes" id="UP000566813"/>
    </source>
</evidence>
<name>A0A7X1FRJ3_9SPHN</name>
<dbReference type="Proteomes" id="UP000566813">
    <property type="component" value="Unassembled WGS sequence"/>
</dbReference>
<evidence type="ECO:0000313" key="1">
    <source>
        <dbReference type="EMBL" id="MBC2665646.1"/>
    </source>
</evidence>
<proteinExistence type="predicted"/>